<dbReference type="InterPro" id="IPR008914">
    <property type="entry name" value="PEBP"/>
</dbReference>
<protein>
    <submittedName>
        <fullName evidence="1">PEBP family protein</fullName>
    </submittedName>
</protein>
<dbReference type="Pfam" id="PF01161">
    <property type="entry name" value="PBP"/>
    <property type="match status" value="1"/>
</dbReference>
<reference evidence="1 2" key="1">
    <citation type="journal article" date="2015" name="Genome Announc.">
        <title>Complete Genome Sequence of Methanosphaerula palustris E1-9CT, a Hydrogenotrophic Methanogen Isolated from a Minerotrophic Fen Peatland.</title>
        <authorList>
            <person name="Cadillo-Quiroz H."/>
            <person name="Browne P."/>
            <person name="Kyrpides N."/>
            <person name="Woyke T."/>
            <person name="Goodwin L."/>
            <person name="Detter C."/>
            <person name="Yavitt J.B."/>
            <person name="Zinder S.H."/>
        </authorList>
    </citation>
    <scope>NUCLEOTIDE SEQUENCE [LARGE SCALE GENOMIC DNA]</scope>
    <source>
        <strain evidence="2">ATCC BAA-1556 / DSM 19958 / E1-9c</strain>
    </source>
</reference>
<dbReference type="GeneID" id="7270965"/>
<dbReference type="RefSeq" id="WP_012616900.1">
    <property type="nucleotide sequence ID" value="NC_011832.1"/>
</dbReference>
<dbReference type="EMBL" id="CP001338">
    <property type="protein sequence ID" value="ACL15581.1"/>
    <property type="molecule type" value="Genomic_DNA"/>
</dbReference>
<proteinExistence type="predicted"/>
<dbReference type="Proteomes" id="UP000002457">
    <property type="component" value="Chromosome"/>
</dbReference>
<dbReference type="PANTHER" id="PTHR30289:SF1">
    <property type="entry name" value="PEBP (PHOSPHATIDYLETHANOLAMINE-BINDING PROTEIN) FAMILY PROTEIN"/>
    <property type="match status" value="1"/>
</dbReference>
<dbReference type="HOGENOM" id="CLU_083918_3_2_2"/>
<evidence type="ECO:0000313" key="2">
    <source>
        <dbReference type="Proteomes" id="UP000002457"/>
    </source>
</evidence>
<dbReference type="KEGG" id="mpl:Mpal_0194"/>
<dbReference type="InterPro" id="IPR036610">
    <property type="entry name" value="PEBP-like_sf"/>
</dbReference>
<accession>B8GJ08</accession>
<dbReference type="InterPro" id="IPR005247">
    <property type="entry name" value="YbhB_YbcL/LppC-like"/>
</dbReference>
<dbReference type="CDD" id="cd00865">
    <property type="entry name" value="PEBP_bact_arch"/>
    <property type="match status" value="1"/>
</dbReference>
<dbReference type="OrthoDB" id="28720at2157"/>
<dbReference type="PANTHER" id="PTHR30289">
    <property type="entry name" value="UNCHARACTERIZED PROTEIN YBCL-RELATED"/>
    <property type="match status" value="1"/>
</dbReference>
<dbReference type="Gene3D" id="3.90.280.10">
    <property type="entry name" value="PEBP-like"/>
    <property type="match status" value="1"/>
</dbReference>
<organism evidence="1 2">
    <name type="scientific">Methanosphaerula palustris (strain ATCC BAA-1556 / DSM 19958 / E1-9c)</name>
    <dbReference type="NCBI Taxonomy" id="521011"/>
    <lineage>
        <taxon>Archaea</taxon>
        <taxon>Methanobacteriati</taxon>
        <taxon>Methanobacteriota</taxon>
        <taxon>Stenosarchaea group</taxon>
        <taxon>Methanomicrobia</taxon>
        <taxon>Methanomicrobiales</taxon>
        <taxon>Methanoregulaceae</taxon>
        <taxon>Methanosphaerula</taxon>
    </lineage>
</organism>
<dbReference type="SUPFAM" id="SSF49777">
    <property type="entry name" value="PEBP-like"/>
    <property type="match status" value="1"/>
</dbReference>
<name>B8GJ08_METPE</name>
<dbReference type="AlphaFoldDB" id="B8GJ08"/>
<keyword evidence="2" id="KW-1185">Reference proteome</keyword>
<gene>
    <name evidence="1" type="ordered locus">Mpal_0194</name>
</gene>
<dbReference type="NCBIfam" id="TIGR00481">
    <property type="entry name" value="YbhB/YbcL family Raf kinase inhibitor-like protein"/>
    <property type="match status" value="1"/>
</dbReference>
<evidence type="ECO:0000313" key="1">
    <source>
        <dbReference type="EMBL" id="ACL15581.1"/>
    </source>
</evidence>
<sequence>MKSLIVTSMAFNEGAMIPIAYTCDGEDISPELVWADTPLGTISIAVIVEDPDAPGGVFIHWVLYNLPGGTASLMTGVPKVPHLPDGSEQGMNSFGRSSYRGPCPPKGQRHRYFFRVFALDQKVNIRGSTTAEHLKTAMKGHVLAEGYLMGTYQRVDR</sequence>
<dbReference type="eggNOG" id="arCOG04702">
    <property type="taxonomic scope" value="Archaea"/>
</dbReference>
<dbReference type="STRING" id="521011.Mpal_0194"/>